<evidence type="ECO:0000313" key="6">
    <source>
        <dbReference type="Proteomes" id="UP000198859"/>
    </source>
</evidence>
<keyword evidence="2" id="KW-0472">Membrane</keyword>
<feature type="domain" description="DUF4349" evidence="4">
    <location>
        <begin position="84"/>
        <end position="290"/>
    </location>
</feature>
<accession>A0A1H1MRJ4</accession>
<dbReference type="OrthoDB" id="186919at2"/>
<protein>
    <recommendedName>
        <fullName evidence="4">DUF4349 domain-containing protein</fullName>
    </recommendedName>
</protein>
<dbReference type="Proteomes" id="UP000198859">
    <property type="component" value="Chromosome I"/>
</dbReference>
<dbReference type="AlphaFoldDB" id="A0A1H1MRJ4"/>
<dbReference type="Pfam" id="PF14257">
    <property type="entry name" value="DUF4349"/>
    <property type="match status" value="1"/>
</dbReference>
<name>A0A1H1MRJ4_9ACTN</name>
<organism evidence="5 6">
    <name type="scientific">Nocardioides scoriae</name>
    <dbReference type="NCBI Taxonomy" id="642780"/>
    <lineage>
        <taxon>Bacteria</taxon>
        <taxon>Bacillati</taxon>
        <taxon>Actinomycetota</taxon>
        <taxon>Actinomycetes</taxon>
        <taxon>Propionibacteriales</taxon>
        <taxon>Nocardioidaceae</taxon>
        <taxon>Nocardioides</taxon>
    </lineage>
</organism>
<feature type="compositionally biased region" description="Gly residues" evidence="1">
    <location>
        <begin position="55"/>
        <end position="64"/>
    </location>
</feature>
<gene>
    <name evidence="5" type="ORF">SAMN04488570_0650</name>
</gene>
<keyword evidence="2" id="KW-0812">Transmembrane</keyword>
<dbReference type="InterPro" id="IPR025645">
    <property type="entry name" value="DUF4349"/>
</dbReference>
<keyword evidence="2" id="KW-1133">Transmembrane helix</keyword>
<evidence type="ECO:0000259" key="4">
    <source>
        <dbReference type="Pfam" id="PF14257"/>
    </source>
</evidence>
<evidence type="ECO:0000256" key="2">
    <source>
        <dbReference type="SAM" id="Phobius"/>
    </source>
</evidence>
<dbReference type="RefSeq" id="WP_157682709.1">
    <property type="nucleotide sequence ID" value="NZ_LT629757.1"/>
</dbReference>
<feature type="region of interest" description="Disordered" evidence="1">
    <location>
        <begin position="27"/>
        <end position="68"/>
    </location>
</feature>
<keyword evidence="3" id="KW-0732">Signal</keyword>
<sequence>MTTPRRALPLLLVVLLLALAGCGGAGGRTASSDAGSAPDVAAPEPLDAAGPADEGAGGAGGAGGAATSRAVTGGTPYALLPQQRAVVSTGAVTVTTRDVDEARDEAMTRVAGWRGTVADERTRSDRDGTARSSTLTLRVPAARFDEAMASLADLGRVQRQTRSAEDVTTQVVDTDARVRAAERSIRRIEVLLGRAQELRDVIAIESDLAQRQADLDSLRSQQAYLSDQTTQATLTLRLQRRDAVAPARDTRGFLGGLREGWGALGSSTAAAATVVGAALPFALLLALLGVPAAVVVRRRRTAAPQPSGG</sequence>
<evidence type="ECO:0000313" key="5">
    <source>
        <dbReference type="EMBL" id="SDR89005.1"/>
    </source>
</evidence>
<feature type="signal peptide" evidence="3">
    <location>
        <begin position="1"/>
        <end position="25"/>
    </location>
</feature>
<keyword evidence="6" id="KW-1185">Reference proteome</keyword>
<evidence type="ECO:0000256" key="3">
    <source>
        <dbReference type="SAM" id="SignalP"/>
    </source>
</evidence>
<dbReference type="PROSITE" id="PS51257">
    <property type="entry name" value="PROKAR_LIPOPROTEIN"/>
    <property type="match status" value="1"/>
</dbReference>
<feature type="transmembrane region" description="Helical" evidence="2">
    <location>
        <begin position="274"/>
        <end position="296"/>
    </location>
</feature>
<proteinExistence type="predicted"/>
<dbReference type="STRING" id="642780.SAMN04488570_0650"/>
<reference evidence="6" key="1">
    <citation type="submission" date="2016-10" db="EMBL/GenBank/DDBJ databases">
        <authorList>
            <person name="Varghese N."/>
            <person name="Submissions S."/>
        </authorList>
    </citation>
    <scope>NUCLEOTIDE SEQUENCE [LARGE SCALE GENOMIC DNA]</scope>
    <source>
        <strain evidence="6">DSM 22127</strain>
    </source>
</reference>
<dbReference type="EMBL" id="LT629757">
    <property type="protein sequence ID" value="SDR89005.1"/>
    <property type="molecule type" value="Genomic_DNA"/>
</dbReference>
<feature type="chain" id="PRO_5039276715" description="DUF4349 domain-containing protein" evidence="3">
    <location>
        <begin position="26"/>
        <end position="309"/>
    </location>
</feature>
<evidence type="ECO:0000256" key="1">
    <source>
        <dbReference type="SAM" id="MobiDB-lite"/>
    </source>
</evidence>